<protein>
    <submittedName>
        <fullName evidence="2">GED domain-containing protein</fullName>
    </submittedName>
</protein>
<accession>A0AC35TR74</accession>
<evidence type="ECO:0000313" key="1">
    <source>
        <dbReference type="Proteomes" id="UP000095286"/>
    </source>
</evidence>
<dbReference type="Proteomes" id="UP000095286">
    <property type="component" value="Unplaced"/>
</dbReference>
<evidence type="ECO:0000313" key="2">
    <source>
        <dbReference type="WBParaSite" id="RSKR_0000322200.1"/>
    </source>
</evidence>
<name>A0AC35TR74_9BILA</name>
<reference evidence="2" key="1">
    <citation type="submission" date="2016-11" db="UniProtKB">
        <authorList>
            <consortium name="WormBaseParasite"/>
        </authorList>
    </citation>
    <scope>IDENTIFICATION</scope>
    <source>
        <strain evidence="2">KR3021</strain>
    </source>
</reference>
<proteinExistence type="predicted"/>
<dbReference type="WBParaSite" id="RSKR_0000322200.1">
    <property type="protein sequence ID" value="RSKR_0000322200.1"/>
    <property type="gene ID" value="RSKR_0000322200"/>
</dbReference>
<organism evidence="1 2">
    <name type="scientific">Rhabditophanes sp. KR3021</name>
    <dbReference type="NCBI Taxonomy" id="114890"/>
    <lineage>
        <taxon>Eukaryota</taxon>
        <taxon>Metazoa</taxon>
        <taxon>Ecdysozoa</taxon>
        <taxon>Nematoda</taxon>
        <taxon>Chromadorea</taxon>
        <taxon>Rhabditida</taxon>
        <taxon>Tylenchina</taxon>
        <taxon>Panagrolaimomorpha</taxon>
        <taxon>Strongyloidoidea</taxon>
        <taxon>Alloionematidae</taxon>
        <taxon>Rhabditophanes</taxon>
    </lineage>
</organism>
<sequence length="195" mass="22764">MVIHVKNNQIHLEVKYPVKTFFMSRTKEFELAHSSDQNVFFTITDWISLFQKQNATIFSDDEENEVSTLMTDITVKEHVSKVIIQLAKYTESIKNSIRTLVPKMIMNMLLGSLNKFLVLDFLTWMGTLKPEELEQYMASDKKIQNKLEDLRTLNDVLKNALNPLRSLKVFKVWRTSDPLTTILKNPNLKLIKLFP</sequence>